<dbReference type="RefSeq" id="WP_379905341.1">
    <property type="nucleotide sequence ID" value="NZ_JBHRTR010000037.1"/>
</dbReference>
<evidence type="ECO:0000256" key="4">
    <source>
        <dbReference type="ARBA" id="ARBA00013061"/>
    </source>
</evidence>
<dbReference type="InterPro" id="IPR015824">
    <property type="entry name" value="Phosphoglycerate_kinase_N"/>
</dbReference>
<name>A0ABV7L6V8_9PROT</name>
<evidence type="ECO:0000256" key="3">
    <source>
        <dbReference type="ARBA" id="ARBA00011245"/>
    </source>
</evidence>
<dbReference type="EMBL" id="JBHRTR010000037">
    <property type="protein sequence ID" value="MFC3230299.1"/>
    <property type="molecule type" value="Genomic_DNA"/>
</dbReference>
<comment type="similarity">
    <text evidence="2 9 10">Belongs to the phosphoglycerate kinase family.</text>
</comment>
<dbReference type="PANTHER" id="PTHR11406:SF23">
    <property type="entry name" value="PHOSPHOGLYCERATE KINASE 1, CHLOROPLASTIC-RELATED"/>
    <property type="match status" value="1"/>
</dbReference>
<evidence type="ECO:0000256" key="6">
    <source>
        <dbReference type="ARBA" id="ARBA00022741"/>
    </source>
</evidence>
<sequence length="417" mass="43586">MSQAAKSPDRRNGIDPGFDTLDDLDIAGRRVLVRVDLNVPRDGAHVRETARIERIRDTIEELAGQGAKVVLLSHFDRPKGKVVPEMSLRHILSAMEDCLGRRIAFCPESVGPTAEEAVAALPPGEILLLENLRFHAEEEANDPGFADALARLGDVYVNDAFSAAHRAHASTAALAERLPAAAGRLMEAELRAVIGALEHPQRPLMALVGGAKVSTKLAVLSHLVRKVDRLVIGGGMANTFLYAQGHDIGRSLCERDMADTAREILANADAAGCRILLPVDAVVATEFAPGAASHAVALDAVPADAMILDIGPQSVAALKAELAEVKTLVWNGPLGAFEVPPFDTGTNAVAAEAASLTRAGRLQSIAGGGDTLAALAAAGAADDFTYLSTAGGAFLEWLEGRELPGIAALAAARARNS</sequence>
<gene>
    <name evidence="9" type="primary">pgk</name>
    <name evidence="11" type="ORF">ACFOGJ_23815</name>
</gene>
<dbReference type="HAMAP" id="MF_00145">
    <property type="entry name" value="Phosphoglyc_kinase"/>
    <property type="match status" value="1"/>
</dbReference>
<comment type="catalytic activity">
    <reaction evidence="1 9 10">
        <text>(2R)-3-phosphoglycerate + ATP = (2R)-3-phospho-glyceroyl phosphate + ADP</text>
        <dbReference type="Rhea" id="RHEA:14801"/>
        <dbReference type="ChEBI" id="CHEBI:30616"/>
        <dbReference type="ChEBI" id="CHEBI:57604"/>
        <dbReference type="ChEBI" id="CHEBI:58272"/>
        <dbReference type="ChEBI" id="CHEBI:456216"/>
        <dbReference type="EC" id="2.7.2.3"/>
    </reaction>
</comment>
<dbReference type="PIRSF" id="PIRSF000724">
    <property type="entry name" value="Pgk"/>
    <property type="match status" value="1"/>
</dbReference>
<comment type="caution">
    <text evidence="9">Lacks conserved residue(s) required for the propagation of feature annotation.</text>
</comment>
<feature type="binding site" evidence="9">
    <location>
        <begin position="74"/>
        <end position="77"/>
    </location>
    <ligand>
        <name>substrate</name>
    </ligand>
</feature>
<evidence type="ECO:0000256" key="1">
    <source>
        <dbReference type="ARBA" id="ARBA00000642"/>
    </source>
</evidence>
<evidence type="ECO:0000313" key="12">
    <source>
        <dbReference type="Proteomes" id="UP001595528"/>
    </source>
</evidence>
<dbReference type="Proteomes" id="UP001595528">
    <property type="component" value="Unassembled WGS sequence"/>
</dbReference>
<evidence type="ECO:0000256" key="5">
    <source>
        <dbReference type="ARBA" id="ARBA00022679"/>
    </source>
</evidence>
<feature type="binding site" evidence="9">
    <location>
        <position position="133"/>
    </location>
    <ligand>
        <name>substrate</name>
    </ligand>
</feature>
<dbReference type="GO" id="GO:0016301">
    <property type="term" value="F:kinase activity"/>
    <property type="evidence" value="ECO:0007669"/>
    <property type="project" value="UniProtKB-KW"/>
</dbReference>
<comment type="subunit">
    <text evidence="3 9">Monomer.</text>
</comment>
<dbReference type="PROSITE" id="PS00111">
    <property type="entry name" value="PGLYCERATE_KINASE"/>
    <property type="match status" value="1"/>
</dbReference>
<protein>
    <recommendedName>
        <fullName evidence="4 9">Phosphoglycerate kinase</fullName>
        <ecNumber evidence="4 9">2.7.2.3</ecNumber>
    </recommendedName>
</protein>
<feature type="binding site" evidence="9">
    <location>
        <position position="216"/>
    </location>
    <ligand>
        <name>ATP</name>
        <dbReference type="ChEBI" id="CHEBI:30616"/>
    </ligand>
</feature>
<comment type="caution">
    <text evidence="11">The sequence shown here is derived from an EMBL/GenBank/DDBJ whole genome shotgun (WGS) entry which is preliminary data.</text>
</comment>
<dbReference type="Pfam" id="PF00162">
    <property type="entry name" value="PGK"/>
    <property type="match status" value="1"/>
</dbReference>
<evidence type="ECO:0000313" key="11">
    <source>
        <dbReference type="EMBL" id="MFC3230299.1"/>
    </source>
</evidence>
<evidence type="ECO:0000256" key="7">
    <source>
        <dbReference type="ARBA" id="ARBA00022777"/>
    </source>
</evidence>
<evidence type="ECO:0000256" key="2">
    <source>
        <dbReference type="ARBA" id="ARBA00008982"/>
    </source>
</evidence>
<dbReference type="PANTHER" id="PTHR11406">
    <property type="entry name" value="PHOSPHOGLYCERATE KINASE"/>
    <property type="match status" value="1"/>
</dbReference>
<feature type="binding site" evidence="9">
    <location>
        <position position="166"/>
    </location>
    <ligand>
        <name>substrate</name>
    </ligand>
</feature>
<dbReference type="Gene3D" id="3.40.50.1260">
    <property type="entry name" value="Phosphoglycerate kinase, N-terminal domain"/>
    <property type="match status" value="2"/>
</dbReference>
<keyword evidence="7 9" id="KW-0418">Kinase</keyword>
<keyword evidence="5 9" id="KW-0808">Transferase</keyword>
<reference evidence="12" key="1">
    <citation type="journal article" date="2019" name="Int. J. Syst. Evol. Microbiol.">
        <title>The Global Catalogue of Microorganisms (GCM) 10K type strain sequencing project: providing services to taxonomists for standard genome sequencing and annotation.</title>
        <authorList>
            <consortium name="The Broad Institute Genomics Platform"/>
            <consortium name="The Broad Institute Genome Sequencing Center for Infectious Disease"/>
            <person name="Wu L."/>
            <person name="Ma J."/>
        </authorList>
    </citation>
    <scope>NUCLEOTIDE SEQUENCE [LARGE SCALE GENOMIC DNA]</scope>
    <source>
        <strain evidence="12">KCTC 42964</strain>
    </source>
</reference>
<feature type="binding site" evidence="9">
    <location>
        <begin position="36"/>
        <end position="38"/>
    </location>
    <ligand>
        <name>substrate</name>
    </ligand>
</feature>
<organism evidence="11 12">
    <name type="scientific">Marinibaculum pumilum</name>
    <dbReference type="NCBI Taxonomy" id="1766165"/>
    <lineage>
        <taxon>Bacteria</taxon>
        <taxon>Pseudomonadati</taxon>
        <taxon>Pseudomonadota</taxon>
        <taxon>Alphaproteobacteria</taxon>
        <taxon>Rhodospirillales</taxon>
        <taxon>Rhodospirillaceae</taxon>
        <taxon>Marinibaculum</taxon>
    </lineage>
</organism>
<dbReference type="InterPro" id="IPR015911">
    <property type="entry name" value="Phosphoglycerate_kinase_CS"/>
</dbReference>
<keyword evidence="12" id="KW-1185">Reference proteome</keyword>
<dbReference type="InterPro" id="IPR036043">
    <property type="entry name" value="Phosphoglycerate_kinase_sf"/>
</dbReference>
<dbReference type="InterPro" id="IPR001576">
    <property type="entry name" value="Phosphoglycerate_kinase"/>
</dbReference>
<accession>A0ABV7L6V8</accession>
<feature type="binding site" evidence="9">
    <location>
        <position position="51"/>
    </location>
    <ligand>
        <name>substrate</name>
    </ligand>
</feature>
<evidence type="ECO:0000256" key="8">
    <source>
        <dbReference type="ARBA" id="ARBA00022840"/>
    </source>
</evidence>
<proteinExistence type="inferred from homology"/>
<dbReference type="SUPFAM" id="SSF53748">
    <property type="entry name" value="Phosphoglycerate kinase"/>
    <property type="match status" value="1"/>
</dbReference>
<evidence type="ECO:0000256" key="10">
    <source>
        <dbReference type="RuleBase" id="RU000532"/>
    </source>
</evidence>
<keyword evidence="9" id="KW-0963">Cytoplasm</keyword>
<feature type="binding site" evidence="9">
    <location>
        <position position="338"/>
    </location>
    <ligand>
        <name>ATP</name>
        <dbReference type="ChEBI" id="CHEBI:30616"/>
    </ligand>
</feature>
<comment type="pathway">
    <text evidence="9">Carbohydrate degradation; glycolysis; pyruvate from D-glyceraldehyde 3-phosphate: step 2/5.</text>
</comment>
<keyword evidence="8 9" id="KW-0067">ATP-binding</keyword>
<evidence type="ECO:0000256" key="9">
    <source>
        <dbReference type="HAMAP-Rule" id="MF_00145"/>
    </source>
</evidence>
<feature type="binding site" evidence="9">
    <location>
        <begin position="368"/>
        <end position="371"/>
    </location>
    <ligand>
        <name>ATP</name>
        <dbReference type="ChEBI" id="CHEBI:30616"/>
    </ligand>
</feature>
<dbReference type="PRINTS" id="PR00477">
    <property type="entry name" value="PHGLYCKINASE"/>
</dbReference>
<keyword evidence="6 9" id="KW-0547">Nucleotide-binding</keyword>
<dbReference type="EC" id="2.7.2.3" evidence="4 9"/>
<comment type="subcellular location">
    <subcellularLocation>
        <location evidence="9">Cytoplasm</location>
    </subcellularLocation>
</comment>
<keyword evidence="9" id="KW-0324">Glycolysis</keyword>